<accession>A0A940PFU8</accession>
<evidence type="ECO:0000313" key="2">
    <source>
        <dbReference type="Proteomes" id="UP000674938"/>
    </source>
</evidence>
<reference evidence="1" key="1">
    <citation type="submission" date="2020-12" db="EMBL/GenBank/DDBJ databases">
        <title>Vagococcus allomyrinae sp. nov. and Enterococcus lavae sp. nov., isolated from the larvae of Allomyrina dichotoma.</title>
        <authorList>
            <person name="Lee S.D."/>
        </authorList>
    </citation>
    <scope>NUCLEOTIDE SEQUENCE</scope>
    <source>
        <strain evidence="1">BWB3-3</strain>
    </source>
</reference>
<dbReference type="RefSeq" id="WP_209530979.1">
    <property type="nucleotide sequence ID" value="NZ_JAEEGA010000014.1"/>
</dbReference>
<keyword evidence="2" id="KW-1185">Reference proteome</keyword>
<protein>
    <submittedName>
        <fullName evidence="1">Uncharacterized protein</fullName>
    </submittedName>
</protein>
<dbReference type="AlphaFoldDB" id="A0A940PFU8"/>
<dbReference type="Proteomes" id="UP000674938">
    <property type="component" value="Unassembled WGS sequence"/>
</dbReference>
<comment type="caution">
    <text evidence="1">The sequence shown here is derived from an EMBL/GenBank/DDBJ whole genome shotgun (WGS) entry which is preliminary data.</text>
</comment>
<sequence length="77" mass="8273">MIDELNNKINKLNKKMGVEVKLPETSKSKLTRYSLINLVAGASLLALGVITETKGTLVLGGMAIASSILMKSEAKRK</sequence>
<name>A0A940PFU8_9ENTE</name>
<proteinExistence type="predicted"/>
<evidence type="ECO:0000313" key="1">
    <source>
        <dbReference type="EMBL" id="MBP1043173.1"/>
    </source>
</evidence>
<dbReference type="EMBL" id="JAEEGA010000014">
    <property type="protein sequence ID" value="MBP1043173.1"/>
    <property type="molecule type" value="Genomic_DNA"/>
</dbReference>
<gene>
    <name evidence="1" type="ORF">I6N95_19320</name>
</gene>
<organism evidence="1 2">
    <name type="scientific">Vagococcus allomyrinae</name>
    <dbReference type="NCBI Taxonomy" id="2794353"/>
    <lineage>
        <taxon>Bacteria</taxon>
        <taxon>Bacillati</taxon>
        <taxon>Bacillota</taxon>
        <taxon>Bacilli</taxon>
        <taxon>Lactobacillales</taxon>
        <taxon>Enterococcaceae</taxon>
        <taxon>Vagococcus</taxon>
    </lineage>
</organism>